<feature type="transmembrane region" description="Helical" evidence="1">
    <location>
        <begin position="15"/>
        <end position="37"/>
    </location>
</feature>
<gene>
    <name evidence="2" type="ORF">AB2U05_13495</name>
</gene>
<sequence>MAITHPTGHVDRQRAVLGLTIGAALVTIALTAVAFWLSYEALHDLATTHHLTGVRAWAWPATLDAFVVSGELLVLRASLLRRLDWLAMILVASGSAGSIVLNVVSVGAAVDRTTQVVAAIPPTAALLAFTALMRQLYRALVGRPDVPQPPRAERPTPVDVELTAVNALVLPPKPAAPPALPVAYSDPRCAIIRRLYDGGTRPGTGTMRAALEQAGYGTLSDGLIRGTLRAEVERLEPLLETYPPEKQLRAA</sequence>
<keyword evidence="1" id="KW-0812">Transmembrane</keyword>
<keyword evidence="1" id="KW-0472">Membrane</keyword>
<name>A0AB39TJS6_9ACTN</name>
<proteinExistence type="predicted"/>
<feature type="transmembrane region" description="Helical" evidence="1">
    <location>
        <begin position="116"/>
        <end position="133"/>
    </location>
</feature>
<feature type="transmembrane region" description="Helical" evidence="1">
    <location>
        <begin position="57"/>
        <end position="75"/>
    </location>
</feature>
<reference evidence="2" key="1">
    <citation type="submission" date="2024-07" db="EMBL/GenBank/DDBJ databases">
        <authorList>
            <person name="Yu S.T."/>
        </authorList>
    </citation>
    <scope>NUCLEOTIDE SEQUENCE</scope>
    <source>
        <strain evidence="2">Y1</strain>
    </source>
</reference>
<dbReference type="InterPro" id="IPR021235">
    <property type="entry name" value="DUF2637"/>
</dbReference>
<evidence type="ECO:0000313" key="2">
    <source>
        <dbReference type="EMBL" id="XDQ79403.1"/>
    </source>
</evidence>
<protein>
    <submittedName>
        <fullName evidence="2">DUF2637 domain-containing protein</fullName>
    </submittedName>
</protein>
<feature type="transmembrane region" description="Helical" evidence="1">
    <location>
        <begin position="87"/>
        <end position="110"/>
    </location>
</feature>
<dbReference type="EMBL" id="CP163445">
    <property type="protein sequence ID" value="XDQ79403.1"/>
    <property type="molecule type" value="Genomic_DNA"/>
</dbReference>
<dbReference type="AlphaFoldDB" id="A0AB39TJS6"/>
<evidence type="ECO:0000256" key="1">
    <source>
        <dbReference type="SAM" id="Phobius"/>
    </source>
</evidence>
<dbReference type="Pfam" id="PF10935">
    <property type="entry name" value="DUF2637"/>
    <property type="match status" value="1"/>
</dbReference>
<accession>A0AB39TJS6</accession>
<dbReference type="RefSeq" id="WP_369183316.1">
    <property type="nucleotide sequence ID" value="NZ_CP163445.1"/>
</dbReference>
<organism evidence="2">
    <name type="scientific">Streptomyces sp. Y1</name>
    <dbReference type="NCBI Taxonomy" id="3238634"/>
    <lineage>
        <taxon>Bacteria</taxon>
        <taxon>Bacillati</taxon>
        <taxon>Actinomycetota</taxon>
        <taxon>Actinomycetes</taxon>
        <taxon>Kitasatosporales</taxon>
        <taxon>Streptomycetaceae</taxon>
        <taxon>Streptomyces</taxon>
    </lineage>
</organism>
<keyword evidence="1" id="KW-1133">Transmembrane helix</keyword>